<protein>
    <submittedName>
        <fullName evidence="1">DKNYY family protein</fullName>
    </submittedName>
</protein>
<name>A0A1A7C6V0_9BURK</name>
<accession>A0A1A7C6V0</accession>
<dbReference type="InterPro" id="IPR027375">
    <property type="entry name" value="DKNYY"/>
</dbReference>
<organism evidence="1 2">
    <name type="scientific">Janthinobacterium psychrotolerans</name>
    <dbReference type="NCBI Taxonomy" id="1747903"/>
    <lineage>
        <taxon>Bacteria</taxon>
        <taxon>Pseudomonadati</taxon>
        <taxon>Pseudomonadota</taxon>
        <taxon>Betaproteobacteria</taxon>
        <taxon>Burkholderiales</taxon>
        <taxon>Oxalobacteraceae</taxon>
        <taxon>Janthinobacterium</taxon>
    </lineage>
</organism>
<evidence type="ECO:0000313" key="2">
    <source>
        <dbReference type="Proteomes" id="UP000092713"/>
    </source>
</evidence>
<dbReference type="RefSeq" id="WP_065306993.1">
    <property type="nucleotide sequence ID" value="NZ_LOCQ01000047.1"/>
</dbReference>
<proteinExistence type="predicted"/>
<comment type="caution">
    <text evidence="1">The sequence shown here is derived from an EMBL/GenBank/DDBJ whole genome shotgun (WGS) entry which is preliminary data.</text>
</comment>
<dbReference type="Proteomes" id="UP000092713">
    <property type="component" value="Unassembled WGS sequence"/>
</dbReference>
<dbReference type="EMBL" id="LOCQ01000047">
    <property type="protein sequence ID" value="OBV40490.1"/>
    <property type="molecule type" value="Genomic_DNA"/>
</dbReference>
<evidence type="ECO:0000313" key="1">
    <source>
        <dbReference type="EMBL" id="OBV40490.1"/>
    </source>
</evidence>
<dbReference type="OrthoDB" id="6046429at2"/>
<dbReference type="PATRIC" id="fig|1747903.4.peg.4126"/>
<dbReference type="AlphaFoldDB" id="A0A1A7C6V0"/>
<dbReference type="Pfam" id="PF13644">
    <property type="entry name" value="DKNYY"/>
    <property type="match status" value="1"/>
</dbReference>
<reference evidence="1 2" key="1">
    <citation type="submission" date="2016-04" db="EMBL/GenBank/DDBJ databases">
        <title>Draft genome sequence of Janthinobacterium psychrotolerans sp. nov., isolated from freshwater sediments in Denmark.</title>
        <authorList>
            <person name="Gong X."/>
            <person name="Skrivergaard S."/>
            <person name="Korsgaard B.S."/>
            <person name="Schreiber L."/>
            <person name="Marshall I.P."/>
            <person name="Finster K."/>
            <person name="Schramm A."/>
        </authorList>
    </citation>
    <scope>NUCLEOTIDE SEQUENCE [LARGE SCALE GENOMIC DNA]</scope>
    <source>
        <strain evidence="1 2">S3-2</strain>
    </source>
</reference>
<gene>
    <name evidence="1" type="ORF">ASR47_1016114</name>
</gene>
<dbReference type="STRING" id="1747903.ASR47_1016114"/>
<keyword evidence="2" id="KW-1185">Reference proteome</keyword>
<sequence length="675" mass="76961">MTTPDADAAQWEPLELEWHGDFAFMVGALLGDESAREIYIMLAPAGKPPLEIAQEASARHFPPSPLCVRQRVWRHRTCPGLLRDSQRDYYLLPQYLARYGYHAVQALPFRFNGILENLSCHYWRDQCSAYWFDDYSVTLMVDVKHQDLALLEPAPAFVSAECALFSDGVNVFLSGKVIANAHDQIRYTNHPAYRVINGQVYRGYQRLHQKDGTPLPIANPDGFRMLARRWGTDGVSIIVQAQQGSSVAYEYFYRIDNADLATFTVLNERYAKDGQRAYYLTGKSIRHMGNFQLLNCRQAEFDEAGRVVSESQYQHEYLAVDDQFVYAAGTRVRGAHGPSFQHLGFDFYRDHQRAYCRNKPLQVDVDSFVVAQLYHAGRDYSPVLVGDRNGPLGSDGVLDEAMQLEWTPFFEAHPQLTDYWWHRLQAQDKAHAALQEDIPARRVIGLGFELGRQVYFHGRPITGLDAASFKLVGEHLCGDVNGLYLIPYHCADRDVPERFSTESVEHFTAFDSTYLSDGKTVYCHRIFYHCPQPILKADIATFVSCGHGWAKDSRAVYYRGQAKKHLDPDNTQILGTYAFNSTLMMFDGKPLDVAFSPEEVSVPHPHFLQLGTRKLFCGRSPVSARRVDLATLVFLDDRHARDKQRFYRYDGHAALTEVSEEDYLLWSDMHLIAAT</sequence>